<feature type="non-terminal residue" evidence="4">
    <location>
        <position position="1"/>
    </location>
</feature>
<evidence type="ECO:0000313" key="4">
    <source>
        <dbReference type="EMBL" id="EGB02331.1"/>
    </source>
</evidence>
<sequence length="438" mass="48211">HAAAEAKLLEHVRDFAHAGDHVELEGWGQTAKHALHAPSLLTEPAPAPAPGPAAPPPSFWDVVKSAATKLVDKSHEVHGTAEYDRNFRAWVKKRREGDESSLEPLRIDEPRGGSDGLRELLIRIKSPTRLYDNIESELLREQLVGTSAESPAEAFVKRLFNPSTASQSKFEELLRAATAEASLAATATQAKESALENEDLREQLAASEAAVAALHADLANNQIDGPIPPEIGQLTALQYLSFNDITGTFPSDLCDVLTSCYAKTDNPDLVAPYLDSNKITGPIPPEIGQLTALTSLRTQPVGDSVKAPKCKKLKSEDECKANKKTCKWKGDKCKDKSSTPKCKKLKTKDECKANKKTCKWAKDKCKDKPSKSKTPKCKKLKSEYECKANKKTCKWAKDKCKDKPYKSSTPKCKKLKTKDECKANKKTCKWKGDKCKDK</sequence>
<evidence type="ECO:0000259" key="3">
    <source>
        <dbReference type="Pfam" id="PF10659"/>
    </source>
</evidence>
<dbReference type="InterPro" id="IPR032675">
    <property type="entry name" value="LRR_dom_sf"/>
</dbReference>
<dbReference type="PANTHER" id="PTHR46662">
    <property type="entry name" value="DI-GLUCOSE BINDING PROTEIN WITH LEUCINE-RICH REPEAT DOMAIN-CONTAINING PROTEIN"/>
    <property type="match status" value="1"/>
</dbReference>
<keyword evidence="2" id="KW-0175">Coiled coil</keyword>
<protein>
    <recommendedName>
        <fullName evidence="3">Trypanosome variant surface glycoprotein C-terminal domain-containing protein</fullName>
    </recommendedName>
</protein>
<dbReference type="KEGG" id="aaf:AURANDRAFT_68980"/>
<accession>F0YRC7</accession>
<reference evidence="4 5" key="1">
    <citation type="journal article" date="2011" name="Proc. Natl. Acad. Sci. U.S.A.">
        <title>Niche of harmful alga Aureococcus anophagefferens revealed through ecogenomics.</title>
        <authorList>
            <person name="Gobler C.J."/>
            <person name="Berry D.L."/>
            <person name="Dyhrman S.T."/>
            <person name="Wilhelm S.W."/>
            <person name="Salamov A."/>
            <person name="Lobanov A.V."/>
            <person name="Zhang Y."/>
            <person name="Collier J.L."/>
            <person name="Wurch L.L."/>
            <person name="Kustka A.B."/>
            <person name="Dill B.D."/>
            <person name="Shah M."/>
            <person name="VerBerkmoes N.C."/>
            <person name="Kuo A."/>
            <person name="Terry A."/>
            <person name="Pangilinan J."/>
            <person name="Lindquist E.A."/>
            <person name="Lucas S."/>
            <person name="Paulsen I.T."/>
            <person name="Hattenrath-Lehmann T.K."/>
            <person name="Talmage S.C."/>
            <person name="Walker E.A."/>
            <person name="Koch F."/>
            <person name="Burson A.M."/>
            <person name="Marcoval M.A."/>
            <person name="Tang Y.Z."/>
            <person name="Lecleir G.R."/>
            <person name="Coyne K.J."/>
            <person name="Berg G.M."/>
            <person name="Bertrand E.M."/>
            <person name="Saito M.A."/>
            <person name="Gladyshev V.N."/>
            <person name="Grigoriev I.V."/>
        </authorList>
    </citation>
    <scope>NUCLEOTIDE SEQUENCE [LARGE SCALE GENOMIC DNA]</scope>
    <source>
        <strain evidence="5">CCMP 1984</strain>
    </source>
</reference>
<dbReference type="Pfam" id="PF10659">
    <property type="entry name" value="Trypan_glycop_C"/>
    <property type="match status" value="3"/>
</dbReference>
<dbReference type="PANTHER" id="PTHR46662:SF104">
    <property type="entry name" value="GPI-ANCHORED ADHESIN-LIKE PROTEIN PGA55-RELATED"/>
    <property type="match status" value="1"/>
</dbReference>
<dbReference type="OrthoDB" id="676979at2759"/>
<name>F0YRC7_AURAN</name>
<dbReference type="Proteomes" id="UP000002729">
    <property type="component" value="Unassembled WGS sequence"/>
</dbReference>
<feature type="domain" description="Trypanosome variant surface glycoprotein C-terminal" evidence="3">
    <location>
        <begin position="304"/>
        <end position="337"/>
    </location>
</feature>
<keyword evidence="5" id="KW-1185">Reference proteome</keyword>
<dbReference type="SUPFAM" id="SSF52058">
    <property type="entry name" value="L domain-like"/>
    <property type="match status" value="1"/>
</dbReference>
<dbReference type="RefSeq" id="XP_009042969.1">
    <property type="nucleotide sequence ID" value="XM_009044721.1"/>
</dbReference>
<dbReference type="Gene3D" id="3.80.10.10">
    <property type="entry name" value="Ribonuclease Inhibitor"/>
    <property type="match status" value="1"/>
</dbReference>
<comment type="function">
    <text evidence="1">VSG forms a coat on the surface of the parasite. The trypanosome evades the immune response of the host by expressing a series of antigenically distinct VSGs from an estimated 1000 VSG genes.</text>
</comment>
<proteinExistence type="predicted"/>
<dbReference type="GeneID" id="20227157"/>
<feature type="coiled-coil region" evidence="2">
    <location>
        <begin position="190"/>
        <end position="217"/>
    </location>
</feature>
<organism evidence="5">
    <name type="scientific">Aureococcus anophagefferens</name>
    <name type="common">Harmful bloom alga</name>
    <dbReference type="NCBI Taxonomy" id="44056"/>
    <lineage>
        <taxon>Eukaryota</taxon>
        <taxon>Sar</taxon>
        <taxon>Stramenopiles</taxon>
        <taxon>Ochrophyta</taxon>
        <taxon>Pelagophyceae</taxon>
        <taxon>Pelagomonadales</taxon>
        <taxon>Pelagomonadaceae</taxon>
        <taxon>Aureococcus</taxon>
    </lineage>
</organism>
<dbReference type="AlphaFoldDB" id="F0YRC7"/>
<feature type="domain" description="Trypanosome variant surface glycoprotein C-terminal" evidence="3">
    <location>
        <begin position="406"/>
        <end position="437"/>
    </location>
</feature>
<gene>
    <name evidence="4" type="ORF">AURANDRAFT_68980</name>
</gene>
<evidence type="ECO:0000313" key="5">
    <source>
        <dbReference type="Proteomes" id="UP000002729"/>
    </source>
</evidence>
<dbReference type="InParanoid" id="F0YRC7"/>
<evidence type="ECO:0000256" key="2">
    <source>
        <dbReference type="SAM" id="Coils"/>
    </source>
</evidence>
<feature type="domain" description="Trypanosome variant surface glycoprotein C-terminal" evidence="3">
    <location>
        <begin position="370"/>
        <end position="402"/>
    </location>
</feature>
<dbReference type="EMBL" id="GL833612">
    <property type="protein sequence ID" value="EGB02331.1"/>
    <property type="molecule type" value="Genomic_DNA"/>
</dbReference>
<dbReference type="InterPro" id="IPR019609">
    <property type="entry name" value="Variant_surf_glycoprt_trypan_C"/>
</dbReference>
<evidence type="ECO:0000256" key="1">
    <source>
        <dbReference type="ARBA" id="ARBA00002523"/>
    </source>
</evidence>